<dbReference type="Proteomes" id="UP000738431">
    <property type="component" value="Chromosome"/>
</dbReference>
<evidence type="ECO:0000313" key="2">
    <source>
        <dbReference type="Proteomes" id="UP000738431"/>
    </source>
</evidence>
<evidence type="ECO:0000313" key="1">
    <source>
        <dbReference type="EMBL" id="WRQ89878.1"/>
    </source>
</evidence>
<proteinExistence type="predicted"/>
<dbReference type="RefSeq" id="WP_221032335.1">
    <property type="nucleotide sequence ID" value="NZ_CP139781.1"/>
</dbReference>
<accession>A0ABZ1CDW8</accession>
<dbReference type="EMBL" id="CP139781">
    <property type="protein sequence ID" value="WRQ89878.1"/>
    <property type="molecule type" value="Genomic_DNA"/>
</dbReference>
<protein>
    <submittedName>
        <fullName evidence="1">Uncharacterized protein</fullName>
    </submittedName>
</protein>
<sequence>MDNEFADLEAELLRLQPRQPGARLESRLAAELELTAALRPASSRARGVMEDRRATAPAPRYRTATAWTSWKWSNWAVAAALVAVMLTLQRVESRRSGVEDTAIAATTSATASVNPTTPADAAAAGLRPVKAGRVLLGSRVDGVVELADGSAVERVRDYFVDTIEWRDPAGNSQLRWEVPREAVRYVGLAAY</sequence>
<keyword evidence="2" id="KW-1185">Reference proteome</keyword>
<reference evidence="1 2" key="1">
    <citation type="submission" date="2023-12" db="EMBL/GenBank/DDBJ databases">
        <title>Description of an unclassified Opitutus bacterium of Verrucomicrobiota.</title>
        <authorList>
            <person name="Zhang D.-F."/>
        </authorList>
    </citation>
    <scope>NUCLEOTIDE SEQUENCE [LARGE SCALE GENOMIC DNA]</scope>
    <source>
        <strain evidence="1 2">WL0086</strain>
    </source>
</reference>
<gene>
    <name evidence="1" type="ORF">K1X11_010715</name>
</gene>
<name>A0ABZ1CDW8_9BACT</name>
<organism evidence="1 2">
    <name type="scientific">Actomonas aquatica</name>
    <dbReference type="NCBI Taxonomy" id="2866162"/>
    <lineage>
        <taxon>Bacteria</taxon>
        <taxon>Pseudomonadati</taxon>
        <taxon>Verrucomicrobiota</taxon>
        <taxon>Opitutia</taxon>
        <taxon>Opitutales</taxon>
        <taxon>Opitutaceae</taxon>
        <taxon>Actomonas</taxon>
    </lineage>
</organism>